<dbReference type="EMBL" id="CP061800">
    <property type="protein sequence ID" value="QTA88126.1"/>
    <property type="molecule type" value="Genomic_DNA"/>
</dbReference>
<sequence length="52" mass="6105">MVNRYLILSIFESFYQGSDKGFGQHEKKFQKKCPQKSVSDIDNYKKEKAEVS</sequence>
<evidence type="ECO:0000313" key="2">
    <source>
        <dbReference type="Proteomes" id="UP000663722"/>
    </source>
</evidence>
<protein>
    <submittedName>
        <fullName evidence="1">Uncharacterized protein</fullName>
    </submittedName>
</protein>
<name>A0A975BMA3_9BACT</name>
<keyword evidence="2" id="KW-1185">Reference proteome</keyword>
<organism evidence="1 2">
    <name type="scientific">Desulfonema magnum</name>
    <dbReference type="NCBI Taxonomy" id="45655"/>
    <lineage>
        <taxon>Bacteria</taxon>
        <taxon>Pseudomonadati</taxon>
        <taxon>Thermodesulfobacteriota</taxon>
        <taxon>Desulfobacteria</taxon>
        <taxon>Desulfobacterales</taxon>
        <taxon>Desulfococcaceae</taxon>
        <taxon>Desulfonema</taxon>
    </lineage>
</organism>
<gene>
    <name evidence="1" type="ORF">dnm_041660</name>
</gene>
<accession>A0A975BMA3</accession>
<dbReference type="AlphaFoldDB" id="A0A975BMA3"/>
<proteinExistence type="predicted"/>
<dbReference type="Proteomes" id="UP000663722">
    <property type="component" value="Chromosome"/>
</dbReference>
<dbReference type="KEGG" id="dmm:dnm_041660"/>
<evidence type="ECO:0000313" key="1">
    <source>
        <dbReference type="EMBL" id="QTA88126.1"/>
    </source>
</evidence>
<reference evidence="1" key="1">
    <citation type="journal article" date="2021" name="Microb. Physiol.">
        <title>Proteogenomic Insights into the Physiology of Marine, Sulfate-Reducing, Filamentous Desulfonema limicola and Desulfonema magnum.</title>
        <authorList>
            <person name="Schnaars V."/>
            <person name="Wohlbrand L."/>
            <person name="Scheve S."/>
            <person name="Hinrichs C."/>
            <person name="Reinhardt R."/>
            <person name="Rabus R."/>
        </authorList>
    </citation>
    <scope>NUCLEOTIDE SEQUENCE</scope>
    <source>
        <strain evidence="1">4be13</strain>
    </source>
</reference>